<evidence type="ECO:0000313" key="3">
    <source>
        <dbReference type="EMBL" id="QAA32939.1"/>
    </source>
</evidence>
<evidence type="ECO:0000313" key="4">
    <source>
        <dbReference type="Proteomes" id="UP000286268"/>
    </source>
</evidence>
<dbReference type="InterPro" id="IPR029044">
    <property type="entry name" value="Nucleotide-diphossugar_trans"/>
</dbReference>
<sequence length="294" mass="34056">MNEKVSIIFSTYNSSEYVQSCLKSCLEQDYDNFDVIVSDDGSTDNTIEVLNKTASVYDNFYLIPLPHGERGIARAKAIEKAKKLGTKFLFIIDSDMVLKEHLLKEVITYFSDHPEVGALVIPEIAYSDYNNFYSKVKVFERNTINNAGENLGKNSIEAARFWRIDAYNSTGGININQIAFEETQPTIRFIEKGGLIKRAQFTGMYHNEKHVTLKNIIAKKRYYFSVMDKTLSTEEGGFLKALQRWYFFRPVLYRKDNLKRYIKHPLLTIGMFYMYLCLSIIGVYEILCSKFKKK</sequence>
<dbReference type="Proteomes" id="UP000286268">
    <property type="component" value="Chromosome"/>
</dbReference>
<evidence type="ECO:0000259" key="2">
    <source>
        <dbReference type="Pfam" id="PF00535"/>
    </source>
</evidence>
<keyword evidence="1" id="KW-0812">Transmembrane</keyword>
<organism evidence="3 4">
    <name type="scientific">Clostridium manihotivorum</name>
    <dbReference type="NCBI Taxonomy" id="2320868"/>
    <lineage>
        <taxon>Bacteria</taxon>
        <taxon>Bacillati</taxon>
        <taxon>Bacillota</taxon>
        <taxon>Clostridia</taxon>
        <taxon>Eubacteriales</taxon>
        <taxon>Clostridiaceae</taxon>
        <taxon>Clostridium</taxon>
    </lineage>
</organism>
<feature type="domain" description="Glycosyltransferase 2-like" evidence="2">
    <location>
        <begin position="6"/>
        <end position="135"/>
    </location>
</feature>
<dbReference type="OrthoDB" id="396512at2"/>
<dbReference type="SUPFAM" id="SSF53448">
    <property type="entry name" value="Nucleotide-diphospho-sugar transferases"/>
    <property type="match status" value="1"/>
</dbReference>
<keyword evidence="1" id="KW-0472">Membrane</keyword>
<proteinExistence type="predicted"/>
<dbReference type="Gene3D" id="3.90.550.10">
    <property type="entry name" value="Spore Coat Polysaccharide Biosynthesis Protein SpsA, Chain A"/>
    <property type="match status" value="1"/>
</dbReference>
<accession>A0A410DV26</accession>
<keyword evidence="4" id="KW-1185">Reference proteome</keyword>
<protein>
    <submittedName>
        <fullName evidence="3">Glycosyl transferase</fullName>
    </submittedName>
</protein>
<dbReference type="InterPro" id="IPR050834">
    <property type="entry name" value="Glycosyltransf_2"/>
</dbReference>
<dbReference type="PANTHER" id="PTHR43685:SF2">
    <property type="entry name" value="GLYCOSYLTRANSFERASE 2-LIKE DOMAIN-CONTAINING PROTEIN"/>
    <property type="match status" value="1"/>
</dbReference>
<dbReference type="AlphaFoldDB" id="A0A410DV26"/>
<gene>
    <name evidence="3" type="ORF">C1I91_15545</name>
</gene>
<feature type="transmembrane region" description="Helical" evidence="1">
    <location>
        <begin position="266"/>
        <end position="287"/>
    </location>
</feature>
<keyword evidence="3" id="KW-0808">Transferase</keyword>
<evidence type="ECO:0000256" key="1">
    <source>
        <dbReference type="SAM" id="Phobius"/>
    </source>
</evidence>
<reference evidence="3 4" key="1">
    <citation type="submission" date="2018-01" db="EMBL/GenBank/DDBJ databases">
        <title>Genome Sequencing and Assembly of Anaerobacter polyendosporus strain CT4.</title>
        <authorList>
            <person name="Tachaapaikoon C."/>
            <person name="Sutheeworapong S."/>
            <person name="Jenjaroenpun P."/>
            <person name="Wongsurawat T."/>
            <person name="Nookeaw I."/>
            <person name="Cheawchanlertfa P."/>
            <person name="Kosugi A."/>
            <person name="Cheevadhanarak S."/>
            <person name="Ratanakhanokchai K."/>
        </authorList>
    </citation>
    <scope>NUCLEOTIDE SEQUENCE [LARGE SCALE GENOMIC DNA]</scope>
    <source>
        <strain evidence="3 4">CT4</strain>
    </source>
</reference>
<dbReference type="PANTHER" id="PTHR43685">
    <property type="entry name" value="GLYCOSYLTRANSFERASE"/>
    <property type="match status" value="1"/>
</dbReference>
<dbReference type="GO" id="GO:0016740">
    <property type="term" value="F:transferase activity"/>
    <property type="evidence" value="ECO:0007669"/>
    <property type="project" value="UniProtKB-KW"/>
</dbReference>
<keyword evidence="1" id="KW-1133">Transmembrane helix</keyword>
<dbReference type="EMBL" id="CP025746">
    <property type="protein sequence ID" value="QAA32939.1"/>
    <property type="molecule type" value="Genomic_DNA"/>
</dbReference>
<dbReference type="CDD" id="cd00761">
    <property type="entry name" value="Glyco_tranf_GTA_type"/>
    <property type="match status" value="1"/>
</dbReference>
<dbReference type="RefSeq" id="WP_128213673.1">
    <property type="nucleotide sequence ID" value="NZ_CP025746.1"/>
</dbReference>
<name>A0A410DV26_9CLOT</name>
<dbReference type="Pfam" id="PF00535">
    <property type="entry name" value="Glycos_transf_2"/>
    <property type="match status" value="1"/>
</dbReference>
<dbReference type="InterPro" id="IPR001173">
    <property type="entry name" value="Glyco_trans_2-like"/>
</dbReference>
<dbReference type="KEGG" id="cmah:C1I91_15545"/>